<feature type="compositionally biased region" description="Acidic residues" evidence="1">
    <location>
        <begin position="212"/>
        <end position="223"/>
    </location>
</feature>
<feature type="compositionally biased region" description="Basic and acidic residues" evidence="1">
    <location>
        <begin position="116"/>
        <end position="125"/>
    </location>
</feature>
<dbReference type="Proteomes" id="UP000182737">
    <property type="component" value="Unassembled WGS sequence"/>
</dbReference>
<dbReference type="GO" id="GO:0003676">
    <property type="term" value="F:nucleic acid binding"/>
    <property type="evidence" value="ECO:0007669"/>
    <property type="project" value="InterPro"/>
</dbReference>
<gene>
    <name evidence="3" type="ORF">SAMN04487775_101532</name>
</gene>
<protein>
    <submittedName>
        <fullName evidence="3">DbpA RNA binding domain-containing protein</fullName>
    </submittedName>
</protein>
<sequence length="262" mass="30440">MAFNRDFELNEAQLEEFLTNATERVRTSENVDLLSDLNKLFKKNVPLTVRKYVIAYLLKEALKHYHPFNNRRDRFDRNERNDRNDRNDRNQRQRQERNFRQERTERAAEPAETTEEERPRHPRVEIPEDQATSIFISIGKNRRVYPRDLVGILIAIAGIDRERIGDIKVLANYSFVQLYTEDAQTAIDKLNGYDYRGRKLAVSYSRQKSDSEAAEEATEETSYEAESQNEYSAEAQEMAAEDAAAYAAAEKAAADKEPFGMN</sequence>
<dbReference type="InterPro" id="IPR005580">
    <property type="entry name" value="DbpA/CsdA_RNA-bd_dom"/>
</dbReference>
<dbReference type="Pfam" id="PF03880">
    <property type="entry name" value="DbpA"/>
    <property type="match status" value="1"/>
</dbReference>
<dbReference type="SUPFAM" id="SSF54928">
    <property type="entry name" value="RNA-binding domain, RBD"/>
    <property type="match status" value="1"/>
</dbReference>
<feature type="domain" description="DEAD box helicase DbpA/CsdA RNA-binding" evidence="2">
    <location>
        <begin position="134"/>
        <end position="203"/>
    </location>
</feature>
<dbReference type="OrthoDB" id="366519at2"/>
<dbReference type="AlphaFoldDB" id="A0A1I3IDT5"/>
<feature type="region of interest" description="Disordered" evidence="1">
    <location>
        <begin position="71"/>
        <end position="125"/>
    </location>
</feature>
<evidence type="ECO:0000259" key="2">
    <source>
        <dbReference type="Pfam" id="PF03880"/>
    </source>
</evidence>
<evidence type="ECO:0000313" key="4">
    <source>
        <dbReference type="Proteomes" id="UP000182737"/>
    </source>
</evidence>
<organism evidence="3 4">
    <name type="scientific">Treponema bryantii</name>
    <dbReference type="NCBI Taxonomy" id="163"/>
    <lineage>
        <taxon>Bacteria</taxon>
        <taxon>Pseudomonadati</taxon>
        <taxon>Spirochaetota</taxon>
        <taxon>Spirochaetia</taxon>
        <taxon>Spirochaetales</taxon>
        <taxon>Treponemataceae</taxon>
        <taxon>Treponema</taxon>
    </lineage>
</organism>
<proteinExistence type="predicted"/>
<reference evidence="4" key="1">
    <citation type="submission" date="2016-10" db="EMBL/GenBank/DDBJ databases">
        <authorList>
            <person name="Varghese N."/>
            <person name="Submissions S."/>
        </authorList>
    </citation>
    <scope>NUCLEOTIDE SEQUENCE [LARGE SCALE GENOMIC DNA]</scope>
    <source>
        <strain evidence="4">XBD1002</strain>
    </source>
</reference>
<evidence type="ECO:0000313" key="3">
    <source>
        <dbReference type="EMBL" id="SFI46128.1"/>
    </source>
</evidence>
<dbReference type="InterPro" id="IPR035979">
    <property type="entry name" value="RBD_domain_sf"/>
</dbReference>
<feature type="region of interest" description="Disordered" evidence="1">
    <location>
        <begin position="206"/>
        <end position="236"/>
    </location>
</feature>
<dbReference type="RefSeq" id="WP_074930208.1">
    <property type="nucleotide sequence ID" value="NZ_FORI01000001.1"/>
</dbReference>
<evidence type="ECO:0000256" key="1">
    <source>
        <dbReference type="SAM" id="MobiDB-lite"/>
    </source>
</evidence>
<accession>A0A1I3IDT5</accession>
<dbReference type="CDD" id="cd12252">
    <property type="entry name" value="RRM_DbpA"/>
    <property type="match status" value="1"/>
</dbReference>
<dbReference type="Gene3D" id="3.30.70.330">
    <property type="match status" value="1"/>
</dbReference>
<dbReference type="EMBL" id="FORI01000001">
    <property type="protein sequence ID" value="SFI46128.1"/>
    <property type="molecule type" value="Genomic_DNA"/>
</dbReference>
<dbReference type="InterPro" id="IPR012677">
    <property type="entry name" value="Nucleotide-bd_a/b_plait_sf"/>
</dbReference>
<keyword evidence="4" id="KW-1185">Reference proteome</keyword>
<name>A0A1I3IDT5_9SPIR</name>
<feature type="compositionally biased region" description="Basic and acidic residues" evidence="1">
    <location>
        <begin position="71"/>
        <end position="109"/>
    </location>
</feature>